<protein>
    <recommendedName>
        <fullName evidence="8">ATP synthase subunit delta</fullName>
    </recommendedName>
    <alternativeName>
        <fullName evidence="8">ATP synthase F(1) sector subunit delta</fullName>
    </alternativeName>
    <alternativeName>
        <fullName evidence="8">F-type ATPase subunit delta</fullName>
        <shortName evidence="8">F-ATPase subunit delta</shortName>
    </alternativeName>
</protein>
<keyword evidence="5 8" id="KW-0472">Membrane</keyword>
<dbReference type="NCBIfam" id="TIGR01145">
    <property type="entry name" value="ATP_synt_delta"/>
    <property type="match status" value="1"/>
</dbReference>
<dbReference type="GO" id="GO:0046933">
    <property type="term" value="F:proton-transporting ATP synthase activity, rotational mechanism"/>
    <property type="evidence" value="ECO:0007669"/>
    <property type="project" value="UniProtKB-UniRule"/>
</dbReference>
<evidence type="ECO:0000256" key="8">
    <source>
        <dbReference type="HAMAP-Rule" id="MF_01416"/>
    </source>
</evidence>
<evidence type="ECO:0000256" key="1">
    <source>
        <dbReference type="ARBA" id="ARBA00004370"/>
    </source>
</evidence>
<dbReference type="GO" id="GO:0045259">
    <property type="term" value="C:proton-transporting ATP synthase complex"/>
    <property type="evidence" value="ECO:0007669"/>
    <property type="project" value="UniProtKB-KW"/>
</dbReference>
<keyword evidence="4 8" id="KW-0406">Ion transport</keyword>
<dbReference type="PATRIC" id="fig|1094558.3.peg.197"/>
<comment type="function">
    <text evidence="8">F(1)F(0) ATP synthase produces ATP from ADP in the presence of a proton or sodium gradient. F-type ATPases consist of two structural domains, F(1) containing the extramembraneous catalytic core and F(0) containing the membrane proton channel, linked together by a central stalk and a peripheral stalk. During catalysis, ATP synthesis in the catalytic domain of F(1) is coupled via a rotary mechanism of the central stalk subunits to proton translocation.</text>
</comment>
<keyword evidence="7 8" id="KW-0066">ATP synthesis</keyword>
<evidence type="ECO:0000256" key="5">
    <source>
        <dbReference type="ARBA" id="ARBA00023136"/>
    </source>
</evidence>
<dbReference type="STRING" id="1094558.ME5_00181"/>
<reference evidence="9 10" key="1">
    <citation type="submission" date="2012-03" db="EMBL/GenBank/DDBJ databases">
        <title>The Genome Sequence of Bartonella tamiae Th239.</title>
        <authorList>
            <consortium name="The Broad Institute Genome Sequencing Platform"/>
            <consortium name="The Broad Institute Genome Sequencing Center for Infectious Disease"/>
            <person name="Feldgarden M."/>
            <person name="Kirby J."/>
            <person name="Kosoy M."/>
            <person name="Birtles R."/>
            <person name="Probert W.S."/>
            <person name="Chiaraviglio L."/>
            <person name="Young S.K."/>
            <person name="Zeng Q."/>
            <person name="Gargeya S."/>
            <person name="Fitzgerald M."/>
            <person name="Haas B."/>
            <person name="Abouelleil A."/>
            <person name="Alvarado L."/>
            <person name="Arachchi H.M."/>
            <person name="Berlin A."/>
            <person name="Chapman S.B."/>
            <person name="Gearin G."/>
            <person name="Goldberg J."/>
            <person name="Griggs A."/>
            <person name="Gujja S."/>
            <person name="Hansen M."/>
            <person name="Heiman D."/>
            <person name="Howarth C."/>
            <person name="Larimer J."/>
            <person name="Lui A."/>
            <person name="MacDonald P.J.P."/>
            <person name="McCowen C."/>
            <person name="Montmayeur A."/>
            <person name="Murphy C."/>
            <person name="Neiman D."/>
            <person name="Pearson M."/>
            <person name="Priest M."/>
            <person name="Roberts A."/>
            <person name="Saif S."/>
            <person name="Shea T."/>
            <person name="Sisk P."/>
            <person name="Stolte C."/>
            <person name="Sykes S."/>
            <person name="Wortman J."/>
            <person name="Nusbaum C."/>
            <person name="Birren B."/>
        </authorList>
    </citation>
    <scope>NUCLEOTIDE SEQUENCE [LARGE SCALE GENOMIC DNA]</scope>
    <source>
        <strain evidence="9 10">Th239</strain>
    </source>
</reference>
<name>J0QZD0_9HYPH</name>
<keyword evidence="3 8" id="KW-0375">Hydrogen ion transport</keyword>
<evidence type="ECO:0000256" key="6">
    <source>
        <dbReference type="ARBA" id="ARBA00023196"/>
    </source>
</evidence>
<dbReference type="GO" id="GO:0005886">
    <property type="term" value="C:plasma membrane"/>
    <property type="evidence" value="ECO:0007669"/>
    <property type="project" value="UniProtKB-SubCell"/>
</dbReference>
<evidence type="ECO:0000256" key="4">
    <source>
        <dbReference type="ARBA" id="ARBA00023065"/>
    </source>
</evidence>
<keyword evidence="6 8" id="KW-0139">CF(1)</keyword>
<dbReference type="RefSeq" id="WP_008037550.1">
    <property type="nucleotide sequence ID" value="NZ_JH725147.1"/>
</dbReference>
<keyword evidence="8" id="KW-1003">Cell membrane</keyword>
<dbReference type="HAMAP" id="MF_01416">
    <property type="entry name" value="ATP_synth_delta_bact"/>
    <property type="match status" value="1"/>
</dbReference>
<accession>J0QZD0</accession>
<dbReference type="InterPro" id="IPR026015">
    <property type="entry name" value="ATP_synth_OSCP/delta_N_sf"/>
</dbReference>
<evidence type="ECO:0000256" key="3">
    <source>
        <dbReference type="ARBA" id="ARBA00022781"/>
    </source>
</evidence>
<dbReference type="Proteomes" id="UP000008952">
    <property type="component" value="Unassembled WGS sequence"/>
</dbReference>
<dbReference type="Pfam" id="PF00213">
    <property type="entry name" value="OSCP"/>
    <property type="match status" value="1"/>
</dbReference>
<dbReference type="InterPro" id="IPR020781">
    <property type="entry name" value="ATPase_OSCP/d_CS"/>
</dbReference>
<evidence type="ECO:0000256" key="7">
    <source>
        <dbReference type="ARBA" id="ARBA00023310"/>
    </source>
</evidence>
<evidence type="ECO:0000313" key="10">
    <source>
        <dbReference type="Proteomes" id="UP000008952"/>
    </source>
</evidence>
<dbReference type="eggNOG" id="COG0712">
    <property type="taxonomic scope" value="Bacteria"/>
</dbReference>
<organism evidence="9 10">
    <name type="scientific">Bartonella tamiae Th239</name>
    <dbReference type="NCBI Taxonomy" id="1094558"/>
    <lineage>
        <taxon>Bacteria</taxon>
        <taxon>Pseudomonadati</taxon>
        <taxon>Pseudomonadota</taxon>
        <taxon>Alphaproteobacteria</taxon>
        <taxon>Hyphomicrobiales</taxon>
        <taxon>Bartonellaceae</taxon>
        <taxon>Bartonella</taxon>
    </lineage>
</organism>
<gene>
    <name evidence="8" type="primary">atpH</name>
    <name evidence="9" type="ORF">ME5_00181</name>
</gene>
<comment type="caution">
    <text evidence="9">The sequence shown here is derived from an EMBL/GenBank/DDBJ whole genome shotgun (WGS) entry which is preliminary data.</text>
</comment>
<comment type="function">
    <text evidence="8">This protein is part of the stalk that links CF(0) to CF(1). It either transmits conformational changes from CF(0) to CF(1) or is implicated in proton conduction.</text>
</comment>
<dbReference type="NCBIfam" id="NF004406">
    <property type="entry name" value="PRK05758.3-2"/>
    <property type="match status" value="1"/>
</dbReference>
<dbReference type="EMBL" id="AIMB01000002">
    <property type="protein sequence ID" value="EJF91486.1"/>
    <property type="molecule type" value="Genomic_DNA"/>
</dbReference>
<comment type="similarity">
    <text evidence="8">Belongs to the ATPase delta chain family.</text>
</comment>
<dbReference type="OrthoDB" id="9796185at2"/>
<comment type="subcellular location">
    <subcellularLocation>
        <location evidence="8">Cell membrane</location>
        <topology evidence="8">Peripheral membrane protein</topology>
    </subcellularLocation>
    <subcellularLocation>
        <location evidence="1">Membrane</location>
    </subcellularLocation>
</comment>
<dbReference type="AlphaFoldDB" id="J0QZD0"/>
<evidence type="ECO:0000313" key="9">
    <source>
        <dbReference type="EMBL" id="EJF91486.1"/>
    </source>
</evidence>
<dbReference type="PRINTS" id="PR00125">
    <property type="entry name" value="ATPASEDELTA"/>
</dbReference>
<evidence type="ECO:0000256" key="2">
    <source>
        <dbReference type="ARBA" id="ARBA00022448"/>
    </source>
</evidence>
<keyword evidence="2 8" id="KW-0813">Transport</keyword>
<dbReference type="PROSITE" id="PS00389">
    <property type="entry name" value="ATPASE_DELTA"/>
    <property type="match status" value="1"/>
</dbReference>
<dbReference type="HOGENOM" id="CLU_085114_0_1_5"/>
<dbReference type="SUPFAM" id="SSF47928">
    <property type="entry name" value="N-terminal domain of the delta subunit of the F1F0-ATP synthase"/>
    <property type="match status" value="1"/>
</dbReference>
<dbReference type="Gene3D" id="1.10.520.20">
    <property type="entry name" value="N-terminal domain of the delta subunit of the F1F0-ATP synthase"/>
    <property type="match status" value="1"/>
</dbReference>
<proteinExistence type="inferred from homology"/>
<dbReference type="InterPro" id="IPR000711">
    <property type="entry name" value="ATPase_OSCP/dsu"/>
</dbReference>
<dbReference type="PANTHER" id="PTHR11910">
    <property type="entry name" value="ATP SYNTHASE DELTA CHAIN"/>
    <property type="match status" value="1"/>
</dbReference>
<sequence>MSNTSSHISVVAKRYAGALFDLAHEAKCVDDVEKELSSCLSLIESNSDLKRFIFSPVFSTKEQVNAVSALCEKFGLKGKGAAALVRNFLKVVAANRRLFDLPGIFDAFYQLAALSRGEISAEVTSARALTAAQEKELKATLKNVAGKDVRLNMIVDSKILGGLIIRLGSRQIDTSLATKLSSLKLALKEVG</sequence>
<keyword evidence="10" id="KW-1185">Reference proteome</keyword>